<accession>A0A8T0GJ62</accession>
<name>A0A8T0GJ62_CERPU</name>
<evidence type="ECO:0000313" key="2">
    <source>
        <dbReference type="EMBL" id="KAG0558625.1"/>
    </source>
</evidence>
<gene>
    <name evidence="2" type="ORF">KC19_10G041800</name>
</gene>
<keyword evidence="3" id="KW-1185">Reference proteome</keyword>
<proteinExistence type="predicted"/>
<comment type="caution">
    <text evidence="2">The sequence shown here is derived from an EMBL/GenBank/DDBJ whole genome shotgun (WGS) entry which is preliminary data.</text>
</comment>
<feature type="signal peptide" evidence="1">
    <location>
        <begin position="1"/>
        <end position="26"/>
    </location>
</feature>
<evidence type="ECO:0000313" key="3">
    <source>
        <dbReference type="Proteomes" id="UP000822688"/>
    </source>
</evidence>
<protein>
    <submittedName>
        <fullName evidence="2">Uncharacterized protein</fullName>
    </submittedName>
</protein>
<feature type="chain" id="PRO_5035864521" evidence="1">
    <location>
        <begin position="27"/>
        <end position="55"/>
    </location>
</feature>
<dbReference type="AlphaFoldDB" id="A0A8T0GJ62"/>
<dbReference type="EMBL" id="CM026431">
    <property type="protein sequence ID" value="KAG0558625.1"/>
    <property type="molecule type" value="Genomic_DNA"/>
</dbReference>
<dbReference type="Proteomes" id="UP000822688">
    <property type="component" value="Chromosome 10"/>
</dbReference>
<evidence type="ECO:0000256" key="1">
    <source>
        <dbReference type="SAM" id="SignalP"/>
    </source>
</evidence>
<sequence>MVWRRLLPKPIMSMLLLFASIHLKYAPKEHLENMCARALHFKLRLSFSSRDPAAG</sequence>
<organism evidence="2 3">
    <name type="scientific">Ceratodon purpureus</name>
    <name type="common">Fire moss</name>
    <name type="synonym">Dicranum purpureum</name>
    <dbReference type="NCBI Taxonomy" id="3225"/>
    <lineage>
        <taxon>Eukaryota</taxon>
        <taxon>Viridiplantae</taxon>
        <taxon>Streptophyta</taxon>
        <taxon>Embryophyta</taxon>
        <taxon>Bryophyta</taxon>
        <taxon>Bryophytina</taxon>
        <taxon>Bryopsida</taxon>
        <taxon>Dicranidae</taxon>
        <taxon>Pseudoditrichales</taxon>
        <taxon>Ditrichaceae</taxon>
        <taxon>Ceratodon</taxon>
    </lineage>
</organism>
<reference evidence="2" key="1">
    <citation type="submission" date="2020-06" db="EMBL/GenBank/DDBJ databases">
        <title>WGS assembly of Ceratodon purpureus strain R40.</title>
        <authorList>
            <person name="Carey S.B."/>
            <person name="Jenkins J."/>
            <person name="Shu S."/>
            <person name="Lovell J.T."/>
            <person name="Sreedasyam A."/>
            <person name="Maumus F."/>
            <person name="Tiley G.P."/>
            <person name="Fernandez-Pozo N."/>
            <person name="Barry K."/>
            <person name="Chen C."/>
            <person name="Wang M."/>
            <person name="Lipzen A."/>
            <person name="Daum C."/>
            <person name="Saski C.A."/>
            <person name="Payton A.C."/>
            <person name="Mcbreen J.C."/>
            <person name="Conrad R.E."/>
            <person name="Kollar L.M."/>
            <person name="Olsson S."/>
            <person name="Huttunen S."/>
            <person name="Landis J.B."/>
            <person name="Wickett N.J."/>
            <person name="Johnson M.G."/>
            <person name="Rensing S.A."/>
            <person name="Grimwood J."/>
            <person name="Schmutz J."/>
            <person name="Mcdaniel S.F."/>
        </authorList>
    </citation>
    <scope>NUCLEOTIDE SEQUENCE</scope>
    <source>
        <strain evidence="2">R40</strain>
    </source>
</reference>
<keyword evidence="1" id="KW-0732">Signal</keyword>